<evidence type="ECO:0000259" key="3">
    <source>
        <dbReference type="Pfam" id="PF05043"/>
    </source>
</evidence>
<dbReference type="Pfam" id="PF05043">
    <property type="entry name" value="Mga"/>
    <property type="match status" value="1"/>
</dbReference>
<accession>A0A0R2HVT7</accession>
<keyword evidence="5" id="KW-1185">Reference proteome</keyword>
<proteinExistence type="predicted"/>
<dbReference type="eggNOG" id="COG3711">
    <property type="taxonomic scope" value="Bacteria"/>
</dbReference>
<protein>
    <recommendedName>
        <fullName evidence="3">Mga helix-turn-helix domain-containing protein</fullName>
    </recommendedName>
</protein>
<organism evidence="4 5">
    <name type="scientific">Carnobacterium divergens DSM 20623</name>
    <dbReference type="NCBI Taxonomy" id="1449336"/>
    <lineage>
        <taxon>Bacteria</taxon>
        <taxon>Bacillati</taxon>
        <taxon>Bacillota</taxon>
        <taxon>Bacilli</taxon>
        <taxon>Lactobacillales</taxon>
        <taxon>Carnobacteriaceae</taxon>
        <taxon>Carnobacterium</taxon>
    </lineage>
</organism>
<keyword evidence="1" id="KW-0805">Transcription regulation</keyword>
<dbReference type="Proteomes" id="UP000051658">
    <property type="component" value="Unassembled WGS sequence"/>
</dbReference>
<reference evidence="4 5" key="1">
    <citation type="journal article" date="2015" name="Genome Announc.">
        <title>Expanding the biotechnology potential of lactobacilli through comparative genomics of 213 strains and associated genera.</title>
        <authorList>
            <person name="Sun Z."/>
            <person name="Harris H.M."/>
            <person name="McCann A."/>
            <person name="Guo C."/>
            <person name="Argimon S."/>
            <person name="Zhang W."/>
            <person name="Yang X."/>
            <person name="Jeffery I.B."/>
            <person name="Cooney J.C."/>
            <person name="Kagawa T.F."/>
            <person name="Liu W."/>
            <person name="Song Y."/>
            <person name="Salvetti E."/>
            <person name="Wrobel A."/>
            <person name="Rasinkangas P."/>
            <person name="Parkhill J."/>
            <person name="Rea M.C."/>
            <person name="O'Sullivan O."/>
            <person name="Ritari J."/>
            <person name="Douillard F.P."/>
            <person name="Paul Ross R."/>
            <person name="Yang R."/>
            <person name="Briner A.E."/>
            <person name="Felis G.E."/>
            <person name="de Vos W.M."/>
            <person name="Barrangou R."/>
            <person name="Klaenhammer T.R."/>
            <person name="Caufield P.W."/>
            <person name="Cui Y."/>
            <person name="Zhang H."/>
            <person name="O'Toole P.W."/>
        </authorList>
    </citation>
    <scope>NUCLEOTIDE SEQUENCE [LARGE SCALE GENOMIC DNA]</scope>
    <source>
        <strain evidence="4 5">DSM 20623</strain>
    </source>
</reference>
<evidence type="ECO:0000313" key="4">
    <source>
        <dbReference type="EMBL" id="KRN56793.1"/>
    </source>
</evidence>
<dbReference type="PANTHER" id="PTHR30185:SF18">
    <property type="entry name" value="TRANSCRIPTIONAL REGULATOR MTLR"/>
    <property type="match status" value="1"/>
</dbReference>
<keyword evidence="2" id="KW-0804">Transcription</keyword>
<dbReference type="PANTHER" id="PTHR30185">
    <property type="entry name" value="CRYPTIC BETA-GLUCOSIDE BGL OPERON ANTITERMINATOR"/>
    <property type="match status" value="1"/>
</dbReference>
<gene>
    <name evidence="4" type="ORF">IV74_GL000802</name>
</gene>
<evidence type="ECO:0000313" key="5">
    <source>
        <dbReference type="Proteomes" id="UP000051658"/>
    </source>
</evidence>
<dbReference type="PATRIC" id="fig|1449336.4.peg.817"/>
<name>A0A0R2HVT7_CARDV</name>
<comment type="caution">
    <text evidence="4">The sequence shown here is derived from an EMBL/GenBank/DDBJ whole genome shotgun (WGS) entry which is preliminary data.</text>
</comment>
<evidence type="ECO:0000256" key="2">
    <source>
        <dbReference type="ARBA" id="ARBA00023163"/>
    </source>
</evidence>
<dbReference type="InterPro" id="IPR007737">
    <property type="entry name" value="Mga_HTH"/>
</dbReference>
<feature type="domain" description="Mga helix-turn-helix" evidence="3">
    <location>
        <begin position="99"/>
        <end position="184"/>
    </location>
</feature>
<evidence type="ECO:0000256" key="1">
    <source>
        <dbReference type="ARBA" id="ARBA00023015"/>
    </source>
</evidence>
<sequence>MLIFLNAYLDAMIGVDLVNNIFDKRTLRKITILYYIVNNQSKSNLNDISNYLECNIRTTKSLINELSSEIKDWNSQAYLKLKIDQQSNSIDLFIPSLVSIHEMYLYYLERNITFNALKTLFFDNSFELNKYAINNYVSYTTMYKNMKLVSEKVLSRYELEFHANVKSNIVGSEVQKRLFYFEFFWYSYSGIKWPFETIKKESFDFLFSYIEKIRKQSIGLSEKEILRHYFAIIFYRIENNEICDKSILENDLLIDSKHFDLIKKDTIPAYQNMFPKLTNEEVESEVAFLYLTVFGLEYHVEDNSIVSEMMFYVQTHQVNVVEYTNLWMKEFLLSFDVNLNAKEYSLLYANLIHVHSRILLYKGIESITEDIPEMSKPIKSEIINFYNQLVKKMNYNESFVKNEKYLINKYQLLISRHIRNKSLNNPVNVCILSIYGGEVIKDFIDLLKNNNLDEMVNVTISLDEIVDVIITDRIYDSIKDSNVETLLWEVYPTQKSKMTIINFLKNLILKKNT</sequence>
<dbReference type="EMBL" id="JQBS01000018">
    <property type="protein sequence ID" value="KRN56793.1"/>
    <property type="molecule type" value="Genomic_DNA"/>
</dbReference>
<dbReference type="InterPro" id="IPR050661">
    <property type="entry name" value="BglG_antiterminators"/>
</dbReference>
<dbReference type="AlphaFoldDB" id="A0A0R2HVT7"/>